<keyword evidence="2" id="KW-1185">Reference proteome</keyword>
<comment type="caution">
    <text evidence="1">The sequence shown here is derived from an EMBL/GenBank/DDBJ whole genome shotgun (WGS) entry which is preliminary data.</text>
</comment>
<proteinExistence type="predicted"/>
<sequence>MNFNNTKYFISPLLGSNNEVEINKRDYDGLVFAKNEILAALQFEEALHITILNHFDYETYIFEDSLQKSVQQIDEQQLGSIRIHANQRISNTLASIYNYMQYSNRNIKLIKNKGDIFNQKRTDFLKKCTVFSFMSELRHYTQHYGFAASAFEISNGIKEVDGDEYHVTKLKPTVILSSLKSDNDFYEYYSQEGNEDPVMDKIRKDSINNLLKAKGTDKQDITSLLRFYIDKLWEMHLEIRAEIEPKITKRKKHILEMGKKALSKGNLTYFDGFKVFKKNEAESSSSTIPIRIVFEHNALIKKYKYMHLSKMVP</sequence>
<organism evidence="1 2">
    <name type="scientific">Legionella worsleiensis</name>
    <dbReference type="NCBI Taxonomy" id="45076"/>
    <lineage>
        <taxon>Bacteria</taxon>
        <taxon>Pseudomonadati</taxon>
        <taxon>Pseudomonadota</taxon>
        <taxon>Gammaproteobacteria</taxon>
        <taxon>Legionellales</taxon>
        <taxon>Legionellaceae</taxon>
        <taxon>Legionella</taxon>
    </lineage>
</organism>
<accession>A0A0W1A385</accession>
<dbReference type="RefSeq" id="WP_058494103.1">
    <property type="nucleotide sequence ID" value="NZ_CBCRUR010000021.1"/>
</dbReference>
<dbReference type="EMBL" id="LNZC01000031">
    <property type="protein sequence ID" value="KTD75766.1"/>
    <property type="molecule type" value="Genomic_DNA"/>
</dbReference>
<dbReference type="AlphaFoldDB" id="A0A0W1A385"/>
<name>A0A0W1A385_9GAMM</name>
<gene>
    <name evidence="1" type="ORF">Lwor_2332</name>
</gene>
<protein>
    <submittedName>
        <fullName evidence="1">Uncharacterized protein</fullName>
    </submittedName>
</protein>
<evidence type="ECO:0000313" key="1">
    <source>
        <dbReference type="EMBL" id="KTD75766.1"/>
    </source>
</evidence>
<reference evidence="1 2" key="1">
    <citation type="submission" date="2015-11" db="EMBL/GenBank/DDBJ databases">
        <title>Genomic analysis of 38 Legionella species identifies large and diverse effector repertoires.</title>
        <authorList>
            <person name="Burstein D."/>
            <person name="Amaro F."/>
            <person name="Zusman T."/>
            <person name="Lifshitz Z."/>
            <person name="Cohen O."/>
            <person name="Gilbert J.A."/>
            <person name="Pupko T."/>
            <person name="Shuman H.A."/>
            <person name="Segal G."/>
        </authorList>
    </citation>
    <scope>NUCLEOTIDE SEQUENCE [LARGE SCALE GENOMIC DNA]</scope>
    <source>
        <strain evidence="1 2">ATCC 49508</strain>
    </source>
</reference>
<dbReference type="PATRIC" id="fig|45076.6.peg.2562"/>
<dbReference type="OrthoDB" id="1374948at2"/>
<dbReference type="Proteomes" id="UP000054662">
    <property type="component" value="Unassembled WGS sequence"/>
</dbReference>
<evidence type="ECO:0000313" key="2">
    <source>
        <dbReference type="Proteomes" id="UP000054662"/>
    </source>
</evidence>